<evidence type="ECO:0000256" key="1">
    <source>
        <dbReference type="ARBA" id="ARBA00022898"/>
    </source>
</evidence>
<evidence type="ECO:0000256" key="5">
    <source>
        <dbReference type="RuleBase" id="RU004508"/>
    </source>
</evidence>
<dbReference type="eggNOG" id="COG0399">
    <property type="taxonomic scope" value="Bacteria"/>
</dbReference>
<reference evidence="6 7" key="1">
    <citation type="journal article" date="2011" name="Stand. Genomic Sci.">
        <title>Complete genome sequence of Arthrobacter phenanthrenivorans type strain (Sphe3).</title>
        <authorList>
            <person name="Kallimanis A."/>
            <person name="Labutti K.M."/>
            <person name="Lapidus A."/>
            <person name="Clum A."/>
            <person name="Lykidis A."/>
            <person name="Mavromatis K."/>
            <person name="Pagani I."/>
            <person name="Liolios K."/>
            <person name="Ivanova N."/>
            <person name="Goodwin L."/>
            <person name="Pitluck S."/>
            <person name="Chen A."/>
            <person name="Palaniappan K."/>
            <person name="Markowitz V."/>
            <person name="Bristow J."/>
            <person name="Velentzas A.D."/>
            <person name="Perisynakis A."/>
            <person name="Ouzounis C.C."/>
            <person name="Kyrpides N.C."/>
            <person name="Koukkou A.I."/>
            <person name="Drainas C."/>
        </authorList>
    </citation>
    <scope>NUCLEOTIDE SEQUENCE [LARGE SCALE GENOMIC DNA]</scope>
    <source>
        <strain evidence="7">DSM 18606 / JCM 16027 / LMG 23796 / Sphe3</strain>
    </source>
</reference>
<dbReference type="Proteomes" id="UP000008639">
    <property type="component" value="Chromosome"/>
</dbReference>
<dbReference type="RefSeq" id="WP_013602908.1">
    <property type="nucleotide sequence ID" value="NC_015145.1"/>
</dbReference>
<dbReference type="GO" id="GO:0000271">
    <property type="term" value="P:polysaccharide biosynthetic process"/>
    <property type="evidence" value="ECO:0007669"/>
    <property type="project" value="TreeGrafter"/>
</dbReference>
<dbReference type="PANTHER" id="PTHR30244">
    <property type="entry name" value="TRANSAMINASE"/>
    <property type="match status" value="1"/>
</dbReference>
<dbReference type="Gene3D" id="3.90.1150.10">
    <property type="entry name" value="Aspartate Aminotransferase, domain 1"/>
    <property type="match status" value="1"/>
</dbReference>
<comment type="similarity">
    <text evidence="2 5">Belongs to the DegT/DnrJ/EryC1 family.</text>
</comment>
<accession>F0MA42</accession>
<evidence type="ECO:0000256" key="3">
    <source>
        <dbReference type="PIRSR" id="PIRSR000390-1"/>
    </source>
</evidence>
<dbReference type="KEGG" id="apn:Asphe3_39410"/>
<dbReference type="AlphaFoldDB" id="F0MA42"/>
<feature type="active site" description="Proton acceptor" evidence="3">
    <location>
        <position position="196"/>
    </location>
</feature>
<evidence type="ECO:0000313" key="7">
    <source>
        <dbReference type="Proteomes" id="UP000008639"/>
    </source>
</evidence>
<name>F0MA42_PSEPM</name>
<proteinExistence type="inferred from homology"/>
<evidence type="ECO:0000313" key="6">
    <source>
        <dbReference type="EMBL" id="ADX75029.1"/>
    </source>
</evidence>
<dbReference type="InterPro" id="IPR015422">
    <property type="entry name" value="PyrdxlP-dep_Trfase_small"/>
</dbReference>
<evidence type="ECO:0000256" key="4">
    <source>
        <dbReference type="PIRSR" id="PIRSR000390-2"/>
    </source>
</evidence>
<dbReference type="PANTHER" id="PTHR30244:SF36">
    <property type="entry name" value="3-OXO-GLUCOSE-6-PHOSPHATE:GLUTAMATE AMINOTRANSFERASE"/>
    <property type="match status" value="1"/>
</dbReference>
<dbReference type="SUPFAM" id="SSF53383">
    <property type="entry name" value="PLP-dependent transferases"/>
    <property type="match status" value="1"/>
</dbReference>
<dbReference type="InterPro" id="IPR015424">
    <property type="entry name" value="PyrdxlP-dep_Trfase"/>
</dbReference>
<dbReference type="PIRSF" id="PIRSF000390">
    <property type="entry name" value="PLP_StrS"/>
    <property type="match status" value="1"/>
</dbReference>
<gene>
    <name evidence="6" type="ordered locus">Asphe3_39410</name>
</gene>
<dbReference type="STRING" id="930171.Asphe3_39410"/>
<dbReference type="InterPro" id="IPR000653">
    <property type="entry name" value="DegT/StrS_aminotransferase"/>
</dbReference>
<feature type="modified residue" description="N6-(pyridoxal phosphate)lysine" evidence="4">
    <location>
        <position position="196"/>
    </location>
</feature>
<dbReference type="OrthoDB" id="9804264at2"/>
<sequence>MSAGVEVQSDAAVPLVDLAAQQADVHEEVMAELADVFKEASFIGGAAVALFEAAYASFVSARHCIGVANGTDALELALRAGGVTPGGEVILPANTFIATAEAVSRIGAVPVPVDVDPAYLLINSSAVAAAVTSRTQAIVPVHLFGQTAFVEQLVPLADACGAVIIEDAAQAQGARRFGRCAGTLGLAASTSFYPGKNLGAAGDAGAVLTNDPSIADQVRMLGAHGSMEKYRHDAVGMNSRLDTVQAVVLKAKLERLESWNLLRRAAAERYSELLADVPGVVLPLEAPGNVDVWHLYVVRVPERDAVLAALHSAGIQAGIHYPVPVHLSAAYASAGYGPGSFPVAEEAAGQILSLPIFPHITTEQQERVVEALRAALTGGNGRCIENDR</sequence>
<dbReference type="CDD" id="cd00616">
    <property type="entry name" value="AHBA_syn"/>
    <property type="match status" value="1"/>
</dbReference>
<dbReference type="EMBL" id="CP002379">
    <property type="protein sequence ID" value="ADX75029.1"/>
    <property type="molecule type" value="Genomic_DNA"/>
</dbReference>
<protein>
    <submittedName>
        <fullName evidence="6">Putative PLP-dependent enzyme possibly involved in cell wall biogenesis</fullName>
    </submittedName>
</protein>
<dbReference type="Gene3D" id="3.40.640.10">
    <property type="entry name" value="Type I PLP-dependent aspartate aminotransferase-like (Major domain)"/>
    <property type="match status" value="1"/>
</dbReference>
<dbReference type="GO" id="GO:0008483">
    <property type="term" value="F:transaminase activity"/>
    <property type="evidence" value="ECO:0007669"/>
    <property type="project" value="TreeGrafter"/>
</dbReference>
<organism evidence="6 7">
    <name type="scientific">Pseudarthrobacter phenanthrenivorans (strain DSM 18606 / JCM 16027 / LMG 23796 / Sphe3)</name>
    <name type="common">Arthrobacter phenanthrenivorans</name>
    <dbReference type="NCBI Taxonomy" id="930171"/>
    <lineage>
        <taxon>Bacteria</taxon>
        <taxon>Bacillati</taxon>
        <taxon>Actinomycetota</taxon>
        <taxon>Actinomycetes</taxon>
        <taxon>Micrococcales</taxon>
        <taxon>Micrococcaceae</taxon>
        <taxon>Pseudarthrobacter</taxon>
    </lineage>
</organism>
<dbReference type="InterPro" id="IPR015421">
    <property type="entry name" value="PyrdxlP-dep_Trfase_major"/>
</dbReference>
<keyword evidence="1 4" id="KW-0663">Pyridoxal phosphate</keyword>
<dbReference type="HOGENOM" id="CLU_033332_6_0_11"/>
<dbReference type="GO" id="GO:0030170">
    <property type="term" value="F:pyridoxal phosphate binding"/>
    <property type="evidence" value="ECO:0007669"/>
    <property type="project" value="TreeGrafter"/>
</dbReference>
<dbReference type="Pfam" id="PF01041">
    <property type="entry name" value="DegT_DnrJ_EryC1"/>
    <property type="match status" value="1"/>
</dbReference>
<evidence type="ECO:0000256" key="2">
    <source>
        <dbReference type="ARBA" id="ARBA00037999"/>
    </source>
</evidence>